<accession>A0ABW4P9C4</accession>
<dbReference type="EMBL" id="JBHUFB010000020">
    <property type="protein sequence ID" value="MFD1815105.1"/>
    <property type="molecule type" value="Genomic_DNA"/>
</dbReference>
<dbReference type="RefSeq" id="WP_378487552.1">
    <property type="nucleotide sequence ID" value="NZ_JBHUFB010000020.1"/>
</dbReference>
<gene>
    <name evidence="2" type="ORF">ACFSJG_23040</name>
</gene>
<comment type="caution">
    <text evidence="2">The sequence shown here is derived from an EMBL/GenBank/DDBJ whole genome shotgun (WGS) entry which is preliminary data.</text>
</comment>
<keyword evidence="1" id="KW-0812">Transmembrane</keyword>
<organism evidence="2 3">
    <name type="scientific">Rhodococcus gannanensis</name>
    <dbReference type="NCBI Taxonomy" id="1960308"/>
    <lineage>
        <taxon>Bacteria</taxon>
        <taxon>Bacillati</taxon>
        <taxon>Actinomycetota</taxon>
        <taxon>Actinomycetes</taxon>
        <taxon>Mycobacteriales</taxon>
        <taxon>Nocardiaceae</taxon>
        <taxon>Rhodococcus</taxon>
    </lineage>
</organism>
<evidence type="ECO:0000256" key="1">
    <source>
        <dbReference type="SAM" id="Phobius"/>
    </source>
</evidence>
<dbReference type="Proteomes" id="UP001597286">
    <property type="component" value="Unassembled WGS sequence"/>
</dbReference>
<proteinExistence type="predicted"/>
<protein>
    <submittedName>
        <fullName evidence="2">DUF2993 domain-containing protein</fullName>
    </submittedName>
</protein>
<keyword evidence="3" id="KW-1185">Reference proteome</keyword>
<sequence>MASTASAPTASARPKRSRALIVIVVVIVALAAVLIGGEFYVRNNVKQCMADQFESQLGSQVDVGLSAKPVLLQAIDKNVPHITIDSDDSSFGPAKDMKVHARVDDIDLTSSDTSGGTIGSSSADIDWSSDGIAATIAAQPFGTLVTGVTTDPTAGTIRFAVLGNLAELTVQPTISNGVVNVETVGAELFGLGLPTDLVSGVVDILTSSLQTFPLGMTAQSLTVTDTGLQLSLSGGAFTLPAPEPGAQPVEGCSVLI</sequence>
<name>A0ABW4P9C4_9NOCA</name>
<evidence type="ECO:0000313" key="2">
    <source>
        <dbReference type="EMBL" id="MFD1815105.1"/>
    </source>
</evidence>
<reference evidence="3" key="1">
    <citation type="journal article" date="2019" name="Int. J. Syst. Evol. Microbiol.">
        <title>The Global Catalogue of Microorganisms (GCM) 10K type strain sequencing project: providing services to taxonomists for standard genome sequencing and annotation.</title>
        <authorList>
            <consortium name="The Broad Institute Genomics Platform"/>
            <consortium name="The Broad Institute Genome Sequencing Center for Infectious Disease"/>
            <person name="Wu L."/>
            <person name="Ma J."/>
        </authorList>
    </citation>
    <scope>NUCLEOTIDE SEQUENCE [LARGE SCALE GENOMIC DNA]</scope>
    <source>
        <strain evidence="3">DT72</strain>
    </source>
</reference>
<dbReference type="InterPro" id="IPR021373">
    <property type="entry name" value="DUF2993"/>
</dbReference>
<feature type="transmembrane region" description="Helical" evidence="1">
    <location>
        <begin position="20"/>
        <end position="41"/>
    </location>
</feature>
<keyword evidence="1" id="KW-1133">Transmembrane helix</keyword>
<evidence type="ECO:0000313" key="3">
    <source>
        <dbReference type="Proteomes" id="UP001597286"/>
    </source>
</evidence>
<dbReference type="Pfam" id="PF11209">
    <property type="entry name" value="LmeA"/>
    <property type="match status" value="1"/>
</dbReference>
<keyword evidence="1" id="KW-0472">Membrane</keyword>